<protein>
    <submittedName>
        <fullName evidence="2">Uncharacterized protein</fullName>
    </submittedName>
</protein>
<dbReference type="AlphaFoldDB" id="A0A0E9QN58"/>
<proteinExistence type="predicted"/>
<evidence type="ECO:0000256" key="1">
    <source>
        <dbReference type="SAM" id="MobiDB-lite"/>
    </source>
</evidence>
<evidence type="ECO:0000313" key="2">
    <source>
        <dbReference type="EMBL" id="JAH17513.1"/>
    </source>
</evidence>
<organism evidence="2">
    <name type="scientific">Anguilla anguilla</name>
    <name type="common">European freshwater eel</name>
    <name type="synonym">Muraena anguilla</name>
    <dbReference type="NCBI Taxonomy" id="7936"/>
    <lineage>
        <taxon>Eukaryota</taxon>
        <taxon>Metazoa</taxon>
        <taxon>Chordata</taxon>
        <taxon>Craniata</taxon>
        <taxon>Vertebrata</taxon>
        <taxon>Euteleostomi</taxon>
        <taxon>Actinopterygii</taxon>
        <taxon>Neopterygii</taxon>
        <taxon>Teleostei</taxon>
        <taxon>Anguilliformes</taxon>
        <taxon>Anguillidae</taxon>
        <taxon>Anguilla</taxon>
    </lineage>
</organism>
<sequence>MHLRTTAHGVGHLGLCHKTCGSLRFQTGGGPSRAASENGAPPPPAPGADAACGSRCRRPWWSPFSTSRVSAAMMSACLAMARALSTASAPRDVIIWVPFIRARPSLGLSDIGFSP</sequence>
<dbReference type="EMBL" id="GBXM01091064">
    <property type="protein sequence ID" value="JAH17513.1"/>
    <property type="molecule type" value="Transcribed_RNA"/>
</dbReference>
<accession>A0A0E9QN58</accession>
<reference evidence="2" key="2">
    <citation type="journal article" date="2015" name="Fish Shellfish Immunol.">
        <title>Early steps in the European eel (Anguilla anguilla)-Vibrio vulnificus interaction in the gills: Role of the RtxA13 toxin.</title>
        <authorList>
            <person name="Callol A."/>
            <person name="Pajuelo D."/>
            <person name="Ebbesson L."/>
            <person name="Teles M."/>
            <person name="MacKenzie S."/>
            <person name="Amaro C."/>
        </authorList>
    </citation>
    <scope>NUCLEOTIDE SEQUENCE</scope>
</reference>
<reference evidence="2" key="1">
    <citation type="submission" date="2014-11" db="EMBL/GenBank/DDBJ databases">
        <authorList>
            <person name="Amaro Gonzalez C."/>
        </authorList>
    </citation>
    <scope>NUCLEOTIDE SEQUENCE</scope>
</reference>
<feature type="region of interest" description="Disordered" evidence="1">
    <location>
        <begin position="27"/>
        <end position="51"/>
    </location>
</feature>
<name>A0A0E9QN58_ANGAN</name>